<dbReference type="RefSeq" id="WP_014103216.1">
    <property type="nucleotide sequence ID" value="NC_016026.1"/>
</dbReference>
<evidence type="ECO:0008006" key="5">
    <source>
        <dbReference type="Google" id="ProtNLM"/>
    </source>
</evidence>
<dbReference type="EMBL" id="CP002382">
    <property type="protein sequence ID" value="AEP09993.1"/>
    <property type="molecule type" value="Genomic_DNA"/>
</dbReference>
<dbReference type="Gene3D" id="3.10.540.10">
    <property type="entry name" value="duf1285 like domain"/>
    <property type="match status" value="1"/>
</dbReference>
<dbReference type="STRING" id="856793.MICA_1680"/>
<accession>G2KQR5</accession>
<proteinExistence type="predicted"/>
<evidence type="ECO:0000313" key="3">
    <source>
        <dbReference type="EMBL" id="AEP09993.1"/>
    </source>
</evidence>
<evidence type="ECO:0000313" key="4">
    <source>
        <dbReference type="Proteomes" id="UP000009286"/>
    </source>
</evidence>
<dbReference type="AlphaFoldDB" id="G2KQR5"/>
<dbReference type="eggNOG" id="COG3816">
    <property type="taxonomic scope" value="Bacteria"/>
</dbReference>
<evidence type="ECO:0000259" key="1">
    <source>
        <dbReference type="Pfam" id="PF06938"/>
    </source>
</evidence>
<dbReference type="Pfam" id="PF06938">
    <property type="entry name" value="DUF1285_N"/>
    <property type="match status" value="1"/>
</dbReference>
<dbReference type="Proteomes" id="UP000009286">
    <property type="component" value="Chromosome"/>
</dbReference>
<organism evidence="3 4">
    <name type="scientific">Micavibrio aeruginosavorus (strain ARL-13)</name>
    <dbReference type="NCBI Taxonomy" id="856793"/>
    <lineage>
        <taxon>Bacteria</taxon>
        <taxon>Pseudomonadati</taxon>
        <taxon>Bdellovibrionota</taxon>
        <taxon>Bdellovibrionia</taxon>
        <taxon>Bdellovibrionales</taxon>
        <taxon>Pseudobdellovibrionaceae</taxon>
        <taxon>Micavibrio</taxon>
    </lineage>
</organism>
<name>G2KQR5_MICAA</name>
<dbReference type="OrthoDB" id="3078366at2"/>
<dbReference type="InterPro" id="IPR048341">
    <property type="entry name" value="DUF1285_N"/>
</dbReference>
<reference evidence="3 4" key="1">
    <citation type="journal article" date="2011" name="BMC Genomics">
        <title>Genomic insights into an obligate epibiotic bacterial predator: Micavibrio aeruginosavorus ARL-13.</title>
        <authorList>
            <person name="Wang Z."/>
            <person name="Kadouri D."/>
            <person name="Wu M."/>
        </authorList>
    </citation>
    <scope>NUCLEOTIDE SEQUENCE [LARGE SCALE GENOMIC DNA]</scope>
    <source>
        <strain evidence="3 4">ARL-13</strain>
    </source>
</reference>
<feature type="domain" description="DUF1285" evidence="2">
    <location>
        <begin position="71"/>
        <end position="157"/>
    </location>
</feature>
<sequence length="160" mass="18087">MSTEKSAFYDNDGRPLFRIAYDGRWFHDGAEIRRAALARLFSDRALKLDDKGRYWLRTPFEKYPVEVEDVPFLIVGYDIQGDVITLTTNMGDVVVMGADHPLELRPEPLAGAIVPYIMVRDGLMARLDRAVYYAFVDLAVERDGHLIIRSGGVDHVLGTI</sequence>
<protein>
    <recommendedName>
        <fullName evidence="5">DUF1285 domain-containing protein</fullName>
    </recommendedName>
</protein>
<evidence type="ECO:0000259" key="2">
    <source>
        <dbReference type="Pfam" id="PF21028"/>
    </source>
</evidence>
<dbReference type="HOGENOM" id="CLU_096796_0_0_5"/>
<dbReference type="InterPro" id="IPR023361">
    <property type="entry name" value="DUF1285_beta_roll_sf"/>
</dbReference>
<dbReference type="Gene3D" id="2.30.270.10">
    <property type="entry name" value="duf1285 protein"/>
    <property type="match status" value="1"/>
</dbReference>
<dbReference type="KEGG" id="mai:MICA_1680"/>
<feature type="domain" description="DUF1285" evidence="1">
    <location>
        <begin position="17"/>
        <end position="70"/>
    </location>
</feature>
<gene>
    <name evidence="3" type="ordered locus">MICA_1680</name>
</gene>
<dbReference type="InterPro" id="IPR048342">
    <property type="entry name" value="DUF1285_C"/>
</dbReference>
<keyword evidence="4" id="KW-1185">Reference proteome</keyword>
<dbReference type="Pfam" id="PF21028">
    <property type="entry name" value="DUF1285_C"/>
    <property type="match status" value="1"/>
</dbReference>